<organism evidence="5 6">
    <name type="scientific">Amycolatopsis taiwanensis</name>
    <dbReference type="NCBI Taxonomy" id="342230"/>
    <lineage>
        <taxon>Bacteria</taxon>
        <taxon>Bacillati</taxon>
        <taxon>Actinomycetota</taxon>
        <taxon>Actinomycetes</taxon>
        <taxon>Pseudonocardiales</taxon>
        <taxon>Pseudonocardiaceae</taxon>
        <taxon>Amycolatopsis</taxon>
    </lineage>
</organism>
<dbReference type="InterPro" id="IPR000792">
    <property type="entry name" value="Tscrpt_reg_LuxR_C"/>
</dbReference>
<dbReference type="GO" id="GO:0003677">
    <property type="term" value="F:DNA binding"/>
    <property type="evidence" value="ECO:0007669"/>
    <property type="project" value="UniProtKB-KW"/>
</dbReference>
<keyword evidence="1" id="KW-0805">Transcription regulation</keyword>
<proteinExistence type="predicted"/>
<dbReference type="PROSITE" id="PS50043">
    <property type="entry name" value="HTH_LUXR_2"/>
    <property type="match status" value="1"/>
</dbReference>
<sequence>MPAQEDARRRVPRIKVVVPAVPPGFVSRPRLLSALDQAPDAMVTLVCAPAGSGKTLLLADWVRRRGLPATAWVSLDSDDNDDRRFWSGVLGALAACPVVPHDSPIRRLPVPHHPSRDLGFLAAVVNALDGAPGPVWLVLDDVQELADPEPLHGLETLLRHQPAGLRLVLASRYNPPLPLARLRLADQLVEIRADALRFSPEEARALLEAAGADLRPGQLRQLVAQTEGWAAGLRLAAVSLSEAEDHEAFLAEFAENDRAVAEYLIDEVLSRLPDELREFLCTISVCDQVSAGLARAVSGRADIGRMLDTLESKTSLLVRAGGPGHWYRMHALVRSYLLADLTRATPARAAALHANAAGWLAEHGHPVQALAHAGRTGDSAQVAALLRRQAVPLITSGEHEVLRRALTDLGEGLLAEDPLFALVSAALQLECGQAEAAALHLAHAEAAWPERPAPELESLRRLVHSRQALVGGDVEEMLRTTDPLAAGNATALDASAMLHRGAALLAAGRLEAAEKQVSGALAVAREHGQHYVATQCLATLGVHAAAVGDFPLMSELAGRADEEATAHGWQRTLAGADACVLLAYGALLAADPGDCLRQARRAAALSEDAIPRPQTPLAIDTDALPANRGLHLLVGVLAGIARFETGAWPAGLRQIHDARVAVGGGRLSPMPAALCAVLEHRAALRFGWTEDAQETLAWSRTSIPGSGEAALMRASAHLALGRHVSAGRMIRPLLDGSVPAVLPWSPVAGWLVEAEVALLAGERARAVRALRKALAKAGPMGVRYPLVFASAAVVDLLTSQRGRLGDSDAFAAEVLAARRALNIPEIPAPLTKRERNVLRLLPTLRSLDEIAEDLTVSPNTVKTHVRSIYAKLGVRRRREAVTVALEQGLLENLHTEV</sequence>
<protein>
    <submittedName>
        <fullName evidence="5">LuxR family transcriptional regulator</fullName>
    </submittedName>
</protein>
<keyword evidence="2" id="KW-0238">DNA-binding</keyword>
<evidence type="ECO:0000256" key="2">
    <source>
        <dbReference type="ARBA" id="ARBA00023125"/>
    </source>
</evidence>
<dbReference type="PANTHER" id="PTHR44688:SF16">
    <property type="entry name" value="DNA-BINDING TRANSCRIPTIONAL ACTIVATOR DEVR_DOSR"/>
    <property type="match status" value="1"/>
</dbReference>
<evidence type="ECO:0000313" key="6">
    <source>
        <dbReference type="Proteomes" id="UP001165136"/>
    </source>
</evidence>
<comment type="caution">
    <text evidence="5">The sequence shown here is derived from an EMBL/GenBank/DDBJ whole genome shotgun (WGS) entry which is preliminary data.</text>
</comment>
<dbReference type="PRINTS" id="PR00038">
    <property type="entry name" value="HTHLUXR"/>
</dbReference>
<dbReference type="GO" id="GO:0006355">
    <property type="term" value="P:regulation of DNA-templated transcription"/>
    <property type="evidence" value="ECO:0007669"/>
    <property type="project" value="InterPro"/>
</dbReference>
<evidence type="ECO:0000313" key="5">
    <source>
        <dbReference type="EMBL" id="GLY68857.1"/>
    </source>
</evidence>
<dbReference type="AlphaFoldDB" id="A0A9W6VIW2"/>
<reference evidence="5" key="1">
    <citation type="submission" date="2023-03" db="EMBL/GenBank/DDBJ databases">
        <title>Amycolatopsis taiwanensis NBRC 103393.</title>
        <authorList>
            <person name="Ichikawa N."/>
            <person name="Sato H."/>
            <person name="Tonouchi N."/>
        </authorList>
    </citation>
    <scope>NUCLEOTIDE SEQUENCE</scope>
    <source>
        <strain evidence="5">NBRC 103393</strain>
    </source>
</reference>
<evidence type="ECO:0000259" key="4">
    <source>
        <dbReference type="PROSITE" id="PS50043"/>
    </source>
</evidence>
<evidence type="ECO:0000256" key="3">
    <source>
        <dbReference type="ARBA" id="ARBA00023163"/>
    </source>
</evidence>
<dbReference type="SMART" id="SM00421">
    <property type="entry name" value="HTH_LUXR"/>
    <property type="match status" value="1"/>
</dbReference>
<dbReference type="InterPro" id="IPR059106">
    <property type="entry name" value="WHD_MalT"/>
</dbReference>
<dbReference type="SUPFAM" id="SSF46894">
    <property type="entry name" value="C-terminal effector domain of the bipartite response regulators"/>
    <property type="match status" value="1"/>
</dbReference>
<dbReference type="RefSeq" id="WP_285488654.1">
    <property type="nucleotide sequence ID" value="NZ_BSTI01000013.1"/>
</dbReference>
<dbReference type="InterPro" id="IPR036388">
    <property type="entry name" value="WH-like_DNA-bd_sf"/>
</dbReference>
<dbReference type="Gene3D" id="3.40.50.300">
    <property type="entry name" value="P-loop containing nucleotide triphosphate hydrolases"/>
    <property type="match status" value="1"/>
</dbReference>
<dbReference type="Proteomes" id="UP001165136">
    <property type="component" value="Unassembled WGS sequence"/>
</dbReference>
<dbReference type="SUPFAM" id="SSF52540">
    <property type="entry name" value="P-loop containing nucleoside triphosphate hydrolases"/>
    <property type="match status" value="1"/>
</dbReference>
<dbReference type="PANTHER" id="PTHR44688">
    <property type="entry name" value="DNA-BINDING TRANSCRIPTIONAL ACTIVATOR DEVR_DOSR"/>
    <property type="match status" value="1"/>
</dbReference>
<feature type="domain" description="HTH luxR-type" evidence="4">
    <location>
        <begin position="823"/>
        <end position="888"/>
    </location>
</feature>
<gene>
    <name evidence="5" type="ORF">Atai01_54760</name>
</gene>
<dbReference type="Pfam" id="PF00196">
    <property type="entry name" value="GerE"/>
    <property type="match status" value="1"/>
</dbReference>
<keyword evidence="6" id="KW-1185">Reference proteome</keyword>
<name>A0A9W6VIW2_9PSEU</name>
<dbReference type="InterPro" id="IPR027417">
    <property type="entry name" value="P-loop_NTPase"/>
</dbReference>
<keyword evidence="3" id="KW-0804">Transcription</keyword>
<accession>A0A9W6VIW2</accession>
<dbReference type="Gene3D" id="1.10.10.10">
    <property type="entry name" value="Winged helix-like DNA-binding domain superfamily/Winged helix DNA-binding domain"/>
    <property type="match status" value="1"/>
</dbReference>
<dbReference type="CDD" id="cd06170">
    <property type="entry name" value="LuxR_C_like"/>
    <property type="match status" value="1"/>
</dbReference>
<dbReference type="EMBL" id="BSTI01000013">
    <property type="protein sequence ID" value="GLY68857.1"/>
    <property type="molecule type" value="Genomic_DNA"/>
</dbReference>
<dbReference type="InterPro" id="IPR016032">
    <property type="entry name" value="Sig_transdc_resp-reg_C-effctor"/>
</dbReference>
<evidence type="ECO:0000256" key="1">
    <source>
        <dbReference type="ARBA" id="ARBA00023015"/>
    </source>
</evidence>
<dbReference type="Pfam" id="PF25873">
    <property type="entry name" value="WHD_MalT"/>
    <property type="match status" value="1"/>
</dbReference>